<evidence type="ECO:0000313" key="1">
    <source>
        <dbReference type="EMBL" id="CAI8594926.1"/>
    </source>
</evidence>
<dbReference type="Proteomes" id="UP001157006">
    <property type="component" value="Chromosome 1S"/>
</dbReference>
<gene>
    <name evidence="1" type="ORF">VFH_I165920</name>
</gene>
<dbReference type="AlphaFoldDB" id="A0AAV0Z8X5"/>
<evidence type="ECO:0000313" key="2">
    <source>
        <dbReference type="Proteomes" id="UP001157006"/>
    </source>
</evidence>
<organism evidence="1 2">
    <name type="scientific">Vicia faba</name>
    <name type="common">Broad bean</name>
    <name type="synonym">Faba vulgaris</name>
    <dbReference type="NCBI Taxonomy" id="3906"/>
    <lineage>
        <taxon>Eukaryota</taxon>
        <taxon>Viridiplantae</taxon>
        <taxon>Streptophyta</taxon>
        <taxon>Embryophyta</taxon>
        <taxon>Tracheophyta</taxon>
        <taxon>Spermatophyta</taxon>
        <taxon>Magnoliopsida</taxon>
        <taxon>eudicotyledons</taxon>
        <taxon>Gunneridae</taxon>
        <taxon>Pentapetalae</taxon>
        <taxon>rosids</taxon>
        <taxon>fabids</taxon>
        <taxon>Fabales</taxon>
        <taxon>Fabaceae</taxon>
        <taxon>Papilionoideae</taxon>
        <taxon>50 kb inversion clade</taxon>
        <taxon>NPAAA clade</taxon>
        <taxon>Hologalegina</taxon>
        <taxon>IRL clade</taxon>
        <taxon>Fabeae</taxon>
        <taxon>Vicia</taxon>
    </lineage>
</organism>
<name>A0AAV0Z8X5_VICFA</name>
<accession>A0AAV0Z8X5</accession>
<protein>
    <submittedName>
        <fullName evidence="1">Uncharacterized protein</fullName>
    </submittedName>
</protein>
<proteinExistence type="predicted"/>
<reference evidence="1 2" key="1">
    <citation type="submission" date="2023-01" db="EMBL/GenBank/DDBJ databases">
        <authorList>
            <person name="Kreplak J."/>
        </authorList>
    </citation>
    <scope>NUCLEOTIDE SEQUENCE [LARGE SCALE GENOMIC DNA]</scope>
</reference>
<sequence length="143" mass="16242">MSIGNKISGASPRLLPRSSVAILLQPNISPHDLRRRLINQRLRLLFFLCVCFSVIHLYRRGSSLSSPPSSFNFRPPSSILRHPHLRQIRFKTSIDLLLTMVQLRSISICSSCLRFCTQSQPQHIISSIVQKNNMATLYAKGKD</sequence>
<dbReference type="EMBL" id="OX451735">
    <property type="protein sequence ID" value="CAI8594926.1"/>
    <property type="molecule type" value="Genomic_DNA"/>
</dbReference>
<keyword evidence="2" id="KW-1185">Reference proteome</keyword>